<name>A0AAV3Z7J1_9GAST</name>
<protein>
    <submittedName>
        <fullName evidence="2">Uncharacterized protein</fullName>
    </submittedName>
</protein>
<dbReference type="EMBL" id="BLXT01002034">
    <property type="protein sequence ID" value="GFN90427.1"/>
    <property type="molecule type" value="Genomic_DNA"/>
</dbReference>
<sequence length="130" mass="14902">MYEIIETNPPDHRRLRRSKPETAPDSHVRLTPTETLYSDSSLVAFPSLFNAETFQLEALSEPCIDYLLSSLWPHASRLPSTAERKNGKNTRIRLELRLIQTMFSPNSYDVLVTVISEDGKLLPEFLLVQE</sequence>
<organism evidence="2 3">
    <name type="scientific">Plakobranchus ocellatus</name>
    <dbReference type="NCBI Taxonomy" id="259542"/>
    <lineage>
        <taxon>Eukaryota</taxon>
        <taxon>Metazoa</taxon>
        <taxon>Spiralia</taxon>
        <taxon>Lophotrochozoa</taxon>
        <taxon>Mollusca</taxon>
        <taxon>Gastropoda</taxon>
        <taxon>Heterobranchia</taxon>
        <taxon>Euthyneura</taxon>
        <taxon>Panpulmonata</taxon>
        <taxon>Sacoglossa</taxon>
        <taxon>Placobranchoidea</taxon>
        <taxon>Plakobranchidae</taxon>
        <taxon>Plakobranchus</taxon>
    </lineage>
</organism>
<feature type="region of interest" description="Disordered" evidence="1">
    <location>
        <begin position="1"/>
        <end position="31"/>
    </location>
</feature>
<evidence type="ECO:0000256" key="1">
    <source>
        <dbReference type="SAM" id="MobiDB-lite"/>
    </source>
</evidence>
<evidence type="ECO:0000313" key="2">
    <source>
        <dbReference type="EMBL" id="GFN90427.1"/>
    </source>
</evidence>
<reference evidence="2 3" key="1">
    <citation type="journal article" date="2021" name="Elife">
        <title>Chloroplast acquisition without the gene transfer in kleptoplastic sea slugs, Plakobranchus ocellatus.</title>
        <authorList>
            <person name="Maeda T."/>
            <person name="Takahashi S."/>
            <person name="Yoshida T."/>
            <person name="Shimamura S."/>
            <person name="Takaki Y."/>
            <person name="Nagai Y."/>
            <person name="Toyoda A."/>
            <person name="Suzuki Y."/>
            <person name="Arimoto A."/>
            <person name="Ishii H."/>
            <person name="Satoh N."/>
            <person name="Nishiyama T."/>
            <person name="Hasebe M."/>
            <person name="Maruyama T."/>
            <person name="Minagawa J."/>
            <person name="Obokata J."/>
            <person name="Shigenobu S."/>
        </authorList>
    </citation>
    <scope>NUCLEOTIDE SEQUENCE [LARGE SCALE GENOMIC DNA]</scope>
</reference>
<gene>
    <name evidence="2" type="ORF">PoB_001693300</name>
</gene>
<evidence type="ECO:0000313" key="3">
    <source>
        <dbReference type="Proteomes" id="UP000735302"/>
    </source>
</evidence>
<feature type="compositionally biased region" description="Basic and acidic residues" evidence="1">
    <location>
        <begin position="18"/>
        <end position="28"/>
    </location>
</feature>
<dbReference type="Proteomes" id="UP000735302">
    <property type="component" value="Unassembled WGS sequence"/>
</dbReference>
<proteinExistence type="predicted"/>
<dbReference type="AlphaFoldDB" id="A0AAV3Z7J1"/>
<comment type="caution">
    <text evidence="2">The sequence shown here is derived from an EMBL/GenBank/DDBJ whole genome shotgun (WGS) entry which is preliminary data.</text>
</comment>
<accession>A0AAV3Z7J1</accession>
<keyword evidence="3" id="KW-1185">Reference proteome</keyword>